<reference evidence="2 3" key="1">
    <citation type="submission" date="2019-02" db="EMBL/GenBank/DDBJ databases">
        <title>Deep-cultivation of Planctomycetes and their phenomic and genomic characterization uncovers novel biology.</title>
        <authorList>
            <person name="Wiegand S."/>
            <person name="Jogler M."/>
            <person name="Boedeker C."/>
            <person name="Pinto D."/>
            <person name="Vollmers J."/>
            <person name="Rivas-Marin E."/>
            <person name="Kohn T."/>
            <person name="Peeters S.H."/>
            <person name="Heuer A."/>
            <person name="Rast P."/>
            <person name="Oberbeckmann S."/>
            <person name="Bunk B."/>
            <person name="Jeske O."/>
            <person name="Meyerdierks A."/>
            <person name="Storesund J.E."/>
            <person name="Kallscheuer N."/>
            <person name="Luecker S."/>
            <person name="Lage O.M."/>
            <person name="Pohl T."/>
            <person name="Merkel B.J."/>
            <person name="Hornburger P."/>
            <person name="Mueller R.-W."/>
            <person name="Bruemmer F."/>
            <person name="Labrenz M."/>
            <person name="Spormann A.M."/>
            <person name="Op den Camp H."/>
            <person name="Overmann J."/>
            <person name="Amann R."/>
            <person name="Jetten M.S.M."/>
            <person name="Mascher T."/>
            <person name="Medema M.H."/>
            <person name="Devos D.P."/>
            <person name="Kaster A.-K."/>
            <person name="Ovreas L."/>
            <person name="Rohde M."/>
            <person name="Galperin M.Y."/>
            <person name="Jogler C."/>
        </authorList>
    </citation>
    <scope>NUCLEOTIDE SEQUENCE [LARGE SCALE GENOMIC DNA]</scope>
    <source>
        <strain evidence="2 3">Pan216</strain>
    </source>
</reference>
<dbReference type="Proteomes" id="UP000317093">
    <property type="component" value="Chromosome"/>
</dbReference>
<dbReference type="RefSeq" id="WP_145256309.1">
    <property type="nucleotide sequence ID" value="NZ_CP036279.1"/>
</dbReference>
<gene>
    <name evidence="2" type="primary">cse2</name>
    <name evidence="2" type="ORF">Pan216_12970</name>
</gene>
<evidence type="ECO:0000313" key="2">
    <source>
        <dbReference type="EMBL" id="QDU60456.1"/>
    </source>
</evidence>
<dbReference type="EMBL" id="CP036279">
    <property type="protein sequence ID" value="QDU60456.1"/>
    <property type="molecule type" value="Genomic_DNA"/>
</dbReference>
<dbReference type="OrthoDB" id="160663at2"/>
<protein>
    <submittedName>
        <fullName evidence="2">CRISPR-associated protein Cse2</fullName>
    </submittedName>
</protein>
<organism evidence="2 3">
    <name type="scientific">Kolteria novifilia</name>
    <dbReference type="NCBI Taxonomy" id="2527975"/>
    <lineage>
        <taxon>Bacteria</taxon>
        <taxon>Pseudomonadati</taxon>
        <taxon>Planctomycetota</taxon>
        <taxon>Planctomycetia</taxon>
        <taxon>Kolteriales</taxon>
        <taxon>Kolteriaceae</taxon>
        <taxon>Kolteria</taxon>
    </lineage>
</organism>
<dbReference type="InterPro" id="IPR038287">
    <property type="entry name" value="Cse2_sf"/>
</dbReference>
<dbReference type="Gene3D" id="1.10.520.40">
    <property type="entry name" value="CRISPR-associated protein Cse2"/>
    <property type="match status" value="1"/>
</dbReference>
<dbReference type="InterPro" id="IPR013382">
    <property type="entry name" value="CRISPR-assoc_prot_Cse2"/>
</dbReference>
<dbReference type="CDD" id="cd09731">
    <property type="entry name" value="Cse2_I-E"/>
    <property type="match status" value="1"/>
</dbReference>
<dbReference type="Pfam" id="PF09485">
    <property type="entry name" value="CRISPR_Cse2"/>
    <property type="match status" value="1"/>
</dbReference>
<keyword evidence="3" id="KW-1185">Reference proteome</keyword>
<evidence type="ECO:0000256" key="1">
    <source>
        <dbReference type="SAM" id="MobiDB-lite"/>
    </source>
</evidence>
<accession>A0A518B0F3</accession>
<dbReference type="KEGG" id="knv:Pan216_12970"/>
<feature type="region of interest" description="Disordered" evidence="1">
    <location>
        <begin position="161"/>
        <end position="180"/>
    </location>
</feature>
<dbReference type="NCBIfam" id="TIGR02548">
    <property type="entry name" value="casB_cse2"/>
    <property type="match status" value="1"/>
</dbReference>
<sequence>MKRQTWRDELVESLQRIESEKDRATLARLRRGVGKPFGTLAERDAWVIRRTPSTLSDRDLDVACIIASLFASHSKPGGTGTLGAAFRQLARQDDSDGPERRFTTLLNADAEDLPGRLRHAISLLRSKDIAVDWIQVAKDLFNWSHPDRFVQRQWARDFWSPQSGENESISDKAKPSAVSQ</sequence>
<evidence type="ECO:0000313" key="3">
    <source>
        <dbReference type="Proteomes" id="UP000317093"/>
    </source>
</evidence>
<name>A0A518B0F3_9BACT</name>
<dbReference type="AlphaFoldDB" id="A0A518B0F3"/>
<proteinExistence type="predicted"/>